<dbReference type="STRING" id="133381.A0A2T9ZIN3"/>
<reference evidence="3 4" key="1">
    <citation type="journal article" date="2018" name="MBio">
        <title>Comparative Genomics Reveals the Core Gene Toolbox for the Fungus-Insect Symbiosis.</title>
        <authorList>
            <person name="Wang Y."/>
            <person name="Stata M."/>
            <person name="Wang W."/>
            <person name="Stajich J.E."/>
            <person name="White M.M."/>
            <person name="Moncalvo J.M."/>
        </authorList>
    </citation>
    <scope>NUCLEOTIDE SEQUENCE [LARGE SCALE GENOMIC DNA]</scope>
    <source>
        <strain evidence="3 4">SC-DP-2</strain>
    </source>
</reference>
<evidence type="ECO:0000256" key="1">
    <source>
        <dbReference type="SAM" id="MobiDB-lite"/>
    </source>
</evidence>
<gene>
    <name evidence="3" type="ORF">BB560_001128</name>
</gene>
<protein>
    <recommendedName>
        <fullName evidence="5">SMB domain-containing protein</fullName>
    </recommendedName>
</protein>
<comment type="caution">
    <text evidence="3">The sequence shown here is derived from an EMBL/GenBank/DDBJ whole genome shotgun (WGS) entry which is preliminary data.</text>
</comment>
<organism evidence="3 4">
    <name type="scientific">Smittium megazygosporum</name>
    <dbReference type="NCBI Taxonomy" id="133381"/>
    <lineage>
        <taxon>Eukaryota</taxon>
        <taxon>Fungi</taxon>
        <taxon>Fungi incertae sedis</taxon>
        <taxon>Zoopagomycota</taxon>
        <taxon>Kickxellomycotina</taxon>
        <taxon>Harpellomycetes</taxon>
        <taxon>Harpellales</taxon>
        <taxon>Legeriomycetaceae</taxon>
        <taxon>Smittium</taxon>
    </lineage>
</organism>
<feature type="chain" id="PRO_5015557479" description="SMB domain-containing protein" evidence="2">
    <location>
        <begin position="20"/>
        <end position="276"/>
    </location>
</feature>
<feature type="region of interest" description="Disordered" evidence="1">
    <location>
        <begin position="221"/>
        <end position="247"/>
    </location>
</feature>
<dbReference type="EMBL" id="MBFS01000131">
    <property type="protein sequence ID" value="PVV04367.1"/>
    <property type="molecule type" value="Genomic_DNA"/>
</dbReference>
<feature type="compositionally biased region" description="Low complexity" evidence="1">
    <location>
        <begin position="222"/>
        <end position="244"/>
    </location>
</feature>
<dbReference type="AlphaFoldDB" id="A0A2T9ZIN3"/>
<keyword evidence="2" id="KW-0732">Signal</keyword>
<keyword evidence="4" id="KW-1185">Reference proteome</keyword>
<feature type="compositionally biased region" description="Polar residues" evidence="1">
    <location>
        <begin position="177"/>
        <end position="194"/>
    </location>
</feature>
<dbReference type="Proteomes" id="UP000245609">
    <property type="component" value="Unassembled WGS sequence"/>
</dbReference>
<sequence>MFLRVYLPILLAFAKFGWAQSDQVVDAVIPLSIQNGTMIVMKQPTKVPDVEAMLKDPNYKPVVYSKENITDINWTPQAVSFMDNKKSSFRSLDPEPPTQICLNCDAASNSTSEAPNISKYRSVLAINMGVLTNCVDGWCEYKDTFCFFNIVCATWYNCCPEDLSDIIIGTVSGTASPATDRSVAPSNASSTQSAGDDGFEISTCPPYEYFPGNTIPSPIPPSVSSSTTATSSTPALYSSSTTSPLPKPTDCTLPENPICSPKIFFLELSGFSKKLY</sequence>
<evidence type="ECO:0000313" key="3">
    <source>
        <dbReference type="EMBL" id="PVV04367.1"/>
    </source>
</evidence>
<evidence type="ECO:0008006" key="5">
    <source>
        <dbReference type="Google" id="ProtNLM"/>
    </source>
</evidence>
<evidence type="ECO:0000313" key="4">
    <source>
        <dbReference type="Proteomes" id="UP000245609"/>
    </source>
</evidence>
<accession>A0A2T9ZIN3</accession>
<evidence type="ECO:0000256" key="2">
    <source>
        <dbReference type="SAM" id="SignalP"/>
    </source>
</evidence>
<feature type="signal peptide" evidence="2">
    <location>
        <begin position="1"/>
        <end position="19"/>
    </location>
</feature>
<feature type="region of interest" description="Disordered" evidence="1">
    <location>
        <begin position="177"/>
        <end position="199"/>
    </location>
</feature>
<proteinExistence type="predicted"/>
<name>A0A2T9ZIN3_9FUNG</name>